<evidence type="ECO:0000313" key="4">
    <source>
        <dbReference type="Proteomes" id="UP000004474"/>
    </source>
</evidence>
<gene>
    <name evidence="3" type="ORF">B277_04984</name>
</gene>
<dbReference type="Proteomes" id="UP000004474">
    <property type="component" value="Unassembled WGS sequence"/>
</dbReference>
<organism evidence="3 4">
    <name type="scientific">Janibacter hoylei PVAS-1</name>
    <dbReference type="NCBI Taxonomy" id="1210046"/>
    <lineage>
        <taxon>Bacteria</taxon>
        <taxon>Bacillati</taxon>
        <taxon>Actinomycetota</taxon>
        <taxon>Actinomycetes</taxon>
        <taxon>Micrococcales</taxon>
        <taxon>Intrasporangiaceae</taxon>
        <taxon>Janibacter</taxon>
    </lineage>
</organism>
<accession>K1DZ87</accession>
<dbReference type="EMBL" id="ALWX01000019">
    <property type="protein sequence ID" value="EKA61870.1"/>
    <property type="molecule type" value="Genomic_DNA"/>
</dbReference>
<evidence type="ECO:0000259" key="2">
    <source>
        <dbReference type="PROSITE" id="PS50994"/>
    </source>
</evidence>
<comment type="caution">
    <text evidence="3">The sequence shown here is derived from an EMBL/GenBank/DDBJ whole genome shotgun (WGS) entry which is preliminary data.</text>
</comment>
<dbReference type="GO" id="GO:0015074">
    <property type="term" value="P:DNA integration"/>
    <property type="evidence" value="ECO:0007669"/>
    <property type="project" value="InterPro"/>
</dbReference>
<feature type="compositionally biased region" description="Basic and acidic residues" evidence="1">
    <location>
        <begin position="529"/>
        <end position="541"/>
    </location>
</feature>
<dbReference type="InterPro" id="IPR036397">
    <property type="entry name" value="RNaseH_sf"/>
</dbReference>
<feature type="domain" description="Integrase catalytic" evidence="2">
    <location>
        <begin position="1"/>
        <end position="112"/>
    </location>
</feature>
<name>K1DZ87_9MICO</name>
<dbReference type="InterPro" id="IPR001584">
    <property type="entry name" value="Integrase_cat-core"/>
</dbReference>
<dbReference type="GO" id="GO:0003676">
    <property type="term" value="F:nucleic acid binding"/>
    <property type="evidence" value="ECO:0007669"/>
    <property type="project" value="InterPro"/>
</dbReference>
<dbReference type="Gene3D" id="3.30.420.10">
    <property type="entry name" value="Ribonuclease H-like superfamily/Ribonuclease H"/>
    <property type="match status" value="1"/>
</dbReference>
<dbReference type="SUPFAM" id="SSF53098">
    <property type="entry name" value="Ribonuclease H-like"/>
    <property type="match status" value="1"/>
</dbReference>
<reference evidence="3 4" key="1">
    <citation type="journal article" date="2012" name="J. Bacteriol.">
        <title>Genome Sequence of Janibacter hoylei MTCC8307, Isolated from the Stratospheric Air.</title>
        <authorList>
            <person name="Pawar S.P."/>
            <person name="Dhotre D.P."/>
            <person name="Shetty S.A."/>
            <person name="Chowdhury S.P."/>
            <person name="Chaudhari B.L."/>
            <person name="Shouche Y.S."/>
        </authorList>
    </citation>
    <scope>NUCLEOTIDE SEQUENCE [LARGE SCALE GENOMIC DNA]</scope>
    <source>
        <strain evidence="3 4">PVAS-1</strain>
    </source>
</reference>
<feature type="compositionally biased region" description="Basic residues" evidence="1">
    <location>
        <begin position="410"/>
        <end position="419"/>
    </location>
</feature>
<dbReference type="STRING" id="1210046.B277_04984"/>
<evidence type="ECO:0000256" key="1">
    <source>
        <dbReference type="SAM" id="MobiDB-lite"/>
    </source>
</evidence>
<protein>
    <submittedName>
        <fullName evidence="3">Integrase family protein</fullName>
    </submittedName>
</protein>
<feature type="compositionally biased region" description="Basic residues" evidence="1">
    <location>
        <begin position="361"/>
        <end position="370"/>
    </location>
</feature>
<dbReference type="AlphaFoldDB" id="K1DZ87"/>
<feature type="compositionally biased region" description="Basic and acidic residues" evidence="1">
    <location>
        <begin position="448"/>
        <end position="467"/>
    </location>
</feature>
<evidence type="ECO:0000313" key="3">
    <source>
        <dbReference type="EMBL" id="EKA61870.1"/>
    </source>
</evidence>
<dbReference type="eggNOG" id="COG2801">
    <property type="taxonomic scope" value="Bacteria"/>
</dbReference>
<sequence>MVGEHGIPGVLPDAIRADRGSIFTGTHFRALCRQFGINLLLSRGAHPTDNAVMERFWETLQACFQAAPGYKGHNVSERGSKVGRITLDKAGQPVFHGGAPALTPRELERHIREWIATTYHRSPHSSLVLADKSITAEDARMRLTPLDVYDSLMAAQGRIHVLQRADLIYDAMPIRWGQIGANGVEFDDLYYDCRELDEFRNVRDWTFRSPDQTGHTGDQRARAGAKAAPFYYDPRDVSAYWLRHPDTDRIIRVPWRREHELRAPMTGLTLRHAKGLMKKRGAYRDLSRDSIEEEVLTTLNTADGYDRLRGGPGPGGLARQHAHRRRHALGPVQARPRRGRLRRRRPHPIDRRGAAPAVAPPHRRRRRPGRPGRPTPPTGRTWRSKNEGRPASLPGLHSADRATADDHHLRGPRHVRPATRPRERGAPLPGGPLLRLRPRPRHPAAPDCPDRGQRAVADRDQGRGNRDRRQRSGQVHDALPSRLRGAPTPGRPAHQPGCPSRDHRPHHHRTQSREPRGRPRARPLPVPGGRHDGGEVQRADRPGLGLPARCRETRALPRPPRTTRCPPADRRRPAPAENLTETGPRGAGPPQSRGHRCRRARGYRHPRRRESAHTSGHGRPAGDRAGLRDPRRALFGHHEGRQAGLPTVPA</sequence>
<feature type="compositionally biased region" description="Basic and acidic residues" evidence="1">
    <location>
        <begin position="620"/>
        <end position="641"/>
    </location>
</feature>
<dbReference type="InterPro" id="IPR012337">
    <property type="entry name" value="RNaseH-like_sf"/>
</dbReference>
<proteinExistence type="predicted"/>
<feature type="compositionally biased region" description="Basic residues" evidence="1">
    <location>
        <begin position="335"/>
        <end position="346"/>
    </location>
</feature>
<feature type="region of interest" description="Disordered" evidence="1">
    <location>
        <begin position="303"/>
        <end position="650"/>
    </location>
</feature>
<dbReference type="PROSITE" id="PS50994">
    <property type="entry name" value="INTEGRASE"/>
    <property type="match status" value="1"/>
</dbReference>
<feature type="compositionally biased region" description="Basic residues" evidence="1">
    <location>
        <begin position="593"/>
        <end position="610"/>
    </location>
</feature>
<feature type="compositionally biased region" description="Basic and acidic residues" evidence="1">
    <location>
        <begin position="398"/>
        <end position="409"/>
    </location>
</feature>